<gene>
    <name evidence="1" type="ORF">X798_03320</name>
</gene>
<evidence type="ECO:0000313" key="2">
    <source>
        <dbReference type="Proteomes" id="UP000242913"/>
    </source>
</evidence>
<reference evidence="1 2" key="1">
    <citation type="submission" date="2015-12" db="EMBL/GenBank/DDBJ databases">
        <title>Draft genome of the nematode, Onchocerca flexuosa.</title>
        <authorList>
            <person name="Mitreva M."/>
        </authorList>
    </citation>
    <scope>NUCLEOTIDE SEQUENCE [LARGE SCALE GENOMIC DNA]</scope>
    <source>
        <strain evidence="1">Red Deer</strain>
    </source>
</reference>
<dbReference type="EMBL" id="KZ269992">
    <property type="protein sequence ID" value="OZC09626.1"/>
    <property type="molecule type" value="Genomic_DNA"/>
</dbReference>
<reference evidence="3" key="2">
    <citation type="submission" date="2016-06" db="UniProtKB">
        <authorList>
            <consortium name="WormBaseParasite"/>
        </authorList>
    </citation>
    <scope>IDENTIFICATION</scope>
</reference>
<name>A0A183I4S8_9BILA</name>
<proteinExistence type="predicted"/>
<protein>
    <submittedName>
        <fullName evidence="1 3">Uncharacterized protein</fullName>
    </submittedName>
</protein>
<dbReference type="Proteomes" id="UP000242913">
    <property type="component" value="Unassembled WGS sequence"/>
</dbReference>
<organism evidence="3">
    <name type="scientific">Onchocerca flexuosa</name>
    <dbReference type="NCBI Taxonomy" id="387005"/>
    <lineage>
        <taxon>Eukaryota</taxon>
        <taxon>Metazoa</taxon>
        <taxon>Ecdysozoa</taxon>
        <taxon>Nematoda</taxon>
        <taxon>Chromadorea</taxon>
        <taxon>Rhabditida</taxon>
        <taxon>Spirurina</taxon>
        <taxon>Spiruromorpha</taxon>
        <taxon>Filarioidea</taxon>
        <taxon>Onchocercidae</taxon>
        <taxon>Onchocerca</taxon>
    </lineage>
</organism>
<dbReference type="WBParaSite" id="OFLC_0001475101-mRNA-1">
    <property type="protein sequence ID" value="OFLC_0001475101-mRNA-1"/>
    <property type="gene ID" value="OFLC_0001475101"/>
</dbReference>
<accession>A0A183I4S8</accession>
<sequence length="85" mass="9751">MFGAHPPTSSIGDKRHLLTASVQSSQSTRYALHRCACYSPPTKTFLVQYESRTWKNGKRVEKSDELETMRRLRLLVVISANLDFH</sequence>
<dbReference type="AlphaFoldDB" id="A0A183I4S8"/>
<evidence type="ECO:0000313" key="1">
    <source>
        <dbReference type="EMBL" id="OZC09626.1"/>
    </source>
</evidence>
<keyword evidence="2" id="KW-1185">Reference proteome</keyword>
<evidence type="ECO:0000313" key="3">
    <source>
        <dbReference type="WBParaSite" id="OFLC_0001475101-mRNA-1"/>
    </source>
</evidence>